<evidence type="ECO:0000313" key="6">
    <source>
        <dbReference type="Proteomes" id="UP001642540"/>
    </source>
</evidence>
<feature type="repeat" description="ANK" evidence="3">
    <location>
        <begin position="402"/>
        <end position="440"/>
    </location>
</feature>
<proteinExistence type="predicted"/>
<keyword evidence="2 3" id="KW-0040">ANK repeat</keyword>
<evidence type="ECO:0000256" key="2">
    <source>
        <dbReference type="ARBA" id="ARBA00023043"/>
    </source>
</evidence>
<feature type="chain" id="PRO_5047515145" description="Ankyrin repeat protein" evidence="4">
    <location>
        <begin position="34"/>
        <end position="471"/>
    </location>
</feature>
<name>A0ABP1S3S2_9HEXA</name>
<dbReference type="PROSITE" id="PS50297">
    <property type="entry name" value="ANK_REP_REGION"/>
    <property type="match status" value="2"/>
</dbReference>
<evidence type="ECO:0008006" key="7">
    <source>
        <dbReference type="Google" id="ProtNLM"/>
    </source>
</evidence>
<dbReference type="Pfam" id="PF13637">
    <property type="entry name" value="Ank_4"/>
    <property type="match status" value="1"/>
</dbReference>
<dbReference type="PANTHER" id="PTHR24198:SF165">
    <property type="entry name" value="ANKYRIN REPEAT-CONTAINING PROTEIN-RELATED"/>
    <property type="match status" value="1"/>
</dbReference>
<keyword evidence="1" id="KW-0677">Repeat</keyword>
<dbReference type="PRINTS" id="PR01415">
    <property type="entry name" value="ANKYRIN"/>
</dbReference>
<gene>
    <name evidence="5" type="ORF">ODALV1_LOCUS29467</name>
</gene>
<feature type="repeat" description="ANK" evidence="3">
    <location>
        <begin position="154"/>
        <end position="191"/>
    </location>
</feature>
<keyword evidence="6" id="KW-1185">Reference proteome</keyword>
<sequence length="471" mass="52922">MESTIRRSELQRNKCWLGIVCFVLLFFENSAEAGKSVQQVTLETVKKLEELNADNRNQTLLLSALDSREDIQNELIERFILDLASSEANLFDQKLRSLELIFQLKPELIESKLGEHEGTPLQLVAEQTFENGKQLELIKMLIDNKANVNSRDHRNGTVLHWAVRCNASTDEVISLIKLLIECGAEPNSVNKWGQTFVHYATCITSLNTFQEIVRYLDSIKNTESFTIRDIEGSEVLHLAVFYYEKLDNDTLQIFQSNGVDFNAKQDNNLNVLDCAIGGNQDDSFLKTLIAFGADWKSKRHVGQTILHSAAYNGNLPAFKLFKSFGINVNAADTEGRSVLAYAIMNGQNSTFIKKIIGLGANWRMANNEVKETGLHWAALTDNLSALKLFISLGANVNAKNDYGDTPLHYVFIPSSSIGDNTFEIVKQLVRNGANPNIKNEDGDLPLNLARNKIENKKLKRRVVNLLLKRMG</sequence>
<evidence type="ECO:0000313" key="5">
    <source>
        <dbReference type="EMBL" id="CAL8143327.1"/>
    </source>
</evidence>
<dbReference type="PANTHER" id="PTHR24198">
    <property type="entry name" value="ANKYRIN REPEAT AND PROTEIN KINASE DOMAIN-CONTAINING PROTEIN"/>
    <property type="match status" value="1"/>
</dbReference>
<feature type="signal peptide" evidence="4">
    <location>
        <begin position="1"/>
        <end position="33"/>
    </location>
</feature>
<dbReference type="Pfam" id="PF00023">
    <property type="entry name" value="Ank"/>
    <property type="match status" value="1"/>
</dbReference>
<dbReference type="InterPro" id="IPR002110">
    <property type="entry name" value="Ankyrin_rpt"/>
</dbReference>
<dbReference type="InterPro" id="IPR036770">
    <property type="entry name" value="Ankyrin_rpt-contain_sf"/>
</dbReference>
<comment type="caution">
    <text evidence="5">The sequence shown here is derived from an EMBL/GenBank/DDBJ whole genome shotgun (WGS) entry which is preliminary data.</text>
</comment>
<keyword evidence="4" id="KW-0732">Signal</keyword>
<dbReference type="SMART" id="SM00248">
    <property type="entry name" value="ANK"/>
    <property type="match status" value="9"/>
</dbReference>
<feature type="repeat" description="ANK" evidence="3">
    <location>
        <begin position="369"/>
        <end position="401"/>
    </location>
</feature>
<protein>
    <recommendedName>
        <fullName evidence="7">Ankyrin repeat protein</fullName>
    </recommendedName>
</protein>
<feature type="repeat" description="ANK" evidence="3">
    <location>
        <begin position="301"/>
        <end position="333"/>
    </location>
</feature>
<dbReference type="SUPFAM" id="SSF48403">
    <property type="entry name" value="Ankyrin repeat"/>
    <property type="match status" value="1"/>
</dbReference>
<evidence type="ECO:0000256" key="3">
    <source>
        <dbReference type="PROSITE-ProRule" id="PRU00023"/>
    </source>
</evidence>
<organism evidence="5 6">
    <name type="scientific">Orchesella dallaii</name>
    <dbReference type="NCBI Taxonomy" id="48710"/>
    <lineage>
        <taxon>Eukaryota</taxon>
        <taxon>Metazoa</taxon>
        <taxon>Ecdysozoa</taxon>
        <taxon>Arthropoda</taxon>
        <taxon>Hexapoda</taxon>
        <taxon>Collembola</taxon>
        <taxon>Entomobryomorpha</taxon>
        <taxon>Entomobryoidea</taxon>
        <taxon>Orchesellidae</taxon>
        <taxon>Orchesellinae</taxon>
        <taxon>Orchesella</taxon>
    </lineage>
</organism>
<dbReference type="Gene3D" id="1.25.40.20">
    <property type="entry name" value="Ankyrin repeat-containing domain"/>
    <property type="match status" value="2"/>
</dbReference>
<dbReference type="Proteomes" id="UP001642540">
    <property type="component" value="Unassembled WGS sequence"/>
</dbReference>
<dbReference type="Pfam" id="PF12796">
    <property type="entry name" value="Ank_2"/>
    <property type="match status" value="2"/>
</dbReference>
<reference evidence="5 6" key="1">
    <citation type="submission" date="2024-08" db="EMBL/GenBank/DDBJ databases">
        <authorList>
            <person name="Cucini C."/>
            <person name="Frati F."/>
        </authorList>
    </citation>
    <scope>NUCLEOTIDE SEQUENCE [LARGE SCALE GENOMIC DNA]</scope>
</reference>
<accession>A0ABP1S3S2</accession>
<dbReference type="EMBL" id="CAXLJM020000154">
    <property type="protein sequence ID" value="CAL8143327.1"/>
    <property type="molecule type" value="Genomic_DNA"/>
</dbReference>
<dbReference type="PROSITE" id="PS50088">
    <property type="entry name" value="ANK_REPEAT"/>
    <property type="match status" value="4"/>
</dbReference>
<evidence type="ECO:0000256" key="1">
    <source>
        <dbReference type="ARBA" id="ARBA00022737"/>
    </source>
</evidence>
<evidence type="ECO:0000256" key="4">
    <source>
        <dbReference type="SAM" id="SignalP"/>
    </source>
</evidence>